<comment type="caution">
    <text evidence="1">The sequence shown here is derived from an EMBL/GenBank/DDBJ whole genome shotgun (WGS) entry which is preliminary data.</text>
</comment>
<dbReference type="AlphaFoldDB" id="V9F1G3"/>
<name>V9F1G3_PHYNI</name>
<organism evidence="1 2">
    <name type="scientific">Phytophthora nicotianae P1569</name>
    <dbReference type="NCBI Taxonomy" id="1317065"/>
    <lineage>
        <taxon>Eukaryota</taxon>
        <taxon>Sar</taxon>
        <taxon>Stramenopiles</taxon>
        <taxon>Oomycota</taxon>
        <taxon>Peronosporomycetes</taxon>
        <taxon>Peronosporales</taxon>
        <taxon>Peronosporaceae</taxon>
        <taxon>Phytophthora</taxon>
    </lineage>
</organism>
<dbReference type="Proteomes" id="UP000018721">
    <property type="component" value="Unassembled WGS sequence"/>
</dbReference>
<evidence type="ECO:0000313" key="1">
    <source>
        <dbReference type="EMBL" id="ETI44608.1"/>
    </source>
</evidence>
<gene>
    <name evidence="1" type="ORF">F443_10704</name>
</gene>
<dbReference type="OrthoDB" id="94951at2759"/>
<sequence length="62" mass="7294">MDDSSHTYARYFYRYYTRFDEVPLSGLPASTVEKIMEIRLFKWLDNSLTPTEIVSDIIGVEL</sequence>
<protein>
    <submittedName>
        <fullName evidence="1">Uncharacterized protein</fullName>
    </submittedName>
</protein>
<evidence type="ECO:0000313" key="2">
    <source>
        <dbReference type="Proteomes" id="UP000018721"/>
    </source>
</evidence>
<keyword evidence="2" id="KW-1185">Reference proteome</keyword>
<reference evidence="1 2" key="1">
    <citation type="submission" date="2013-11" db="EMBL/GenBank/DDBJ databases">
        <title>The Genome Sequence of Phytophthora parasitica P1569.</title>
        <authorList>
            <consortium name="The Broad Institute Genomics Platform"/>
            <person name="Russ C."/>
            <person name="Tyler B."/>
            <person name="Panabieres F."/>
            <person name="Shan W."/>
            <person name="Tripathy S."/>
            <person name="Grunwald N."/>
            <person name="Machado M."/>
            <person name="Johnson C.S."/>
            <person name="Arredondo F."/>
            <person name="Hong C."/>
            <person name="Coffey M."/>
            <person name="Young S.K."/>
            <person name="Zeng Q."/>
            <person name="Gargeya S."/>
            <person name="Fitzgerald M."/>
            <person name="Abouelleil A."/>
            <person name="Alvarado L."/>
            <person name="Chapman S.B."/>
            <person name="Gainer-Dewar J."/>
            <person name="Goldberg J."/>
            <person name="Griggs A."/>
            <person name="Gujja S."/>
            <person name="Hansen M."/>
            <person name="Howarth C."/>
            <person name="Imamovic A."/>
            <person name="Ireland A."/>
            <person name="Larimer J."/>
            <person name="McCowan C."/>
            <person name="Murphy C."/>
            <person name="Pearson M."/>
            <person name="Poon T.W."/>
            <person name="Priest M."/>
            <person name="Roberts A."/>
            <person name="Saif S."/>
            <person name="Shea T."/>
            <person name="Sykes S."/>
            <person name="Wortman J."/>
            <person name="Nusbaum C."/>
            <person name="Birren B."/>
        </authorList>
    </citation>
    <scope>NUCLEOTIDE SEQUENCE [LARGE SCALE GENOMIC DNA]</scope>
    <source>
        <strain evidence="1 2">P1569</strain>
    </source>
</reference>
<dbReference type="HOGENOM" id="CLU_2908958_0_0_1"/>
<accession>V9F1G3</accession>
<dbReference type="EMBL" id="ANIZ01001816">
    <property type="protein sequence ID" value="ETI44608.1"/>
    <property type="molecule type" value="Genomic_DNA"/>
</dbReference>
<proteinExistence type="predicted"/>